<evidence type="ECO:0000313" key="11">
    <source>
        <dbReference type="EMBL" id="PJR03061.1"/>
    </source>
</evidence>
<dbReference type="AlphaFoldDB" id="A0A2M9R2H7"/>
<dbReference type="Pfam" id="PF00933">
    <property type="entry name" value="Glyco_hydro_3"/>
    <property type="match status" value="1"/>
</dbReference>
<dbReference type="EMBL" id="NIPO01000001">
    <property type="protein sequence ID" value="PJR03061.1"/>
    <property type="molecule type" value="Genomic_DNA"/>
</dbReference>
<dbReference type="Pfam" id="PF00144">
    <property type="entry name" value="Beta-lactamase"/>
    <property type="match status" value="1"/>
</dbReference>
<evidence type="ECO:0000256" key="4">
    <source>
        <dbReference type="ARBA" id="ARBA00022801"/>
    </source>
</evidence>
<comment type="catalytic activity">
    <reaction evidence="1">
        <text>Hydrolysis of terminal non-reducing N-acetyl-D-hexosamine residues in N-acetyl-beta-D-hexosaminides.</text>
        <dbReference type="EC" id="3.2.1.52"/>
    </reaction>
</comment>
<evidence type="ECO:0000259" key="10">
    <source>
        <dbReference type="Pfam" id="PF01915"/>
    </source>
</evidence>
<dbReference type="InterPro" id="IPR017853">
    <property type="entry name" value="GH"/>
</dbReference>
<dbReference type="InterPro" id="IPR012338">
    <property type="entry name" value="Beta-lactam/transpept-like"/>
</dbReference>
<dbReference type="SUPFAM" id="SSF52279">
    <property type="entry name" value="Beta-D-glucan exohydrolase, C-terminal domain"/>
    <property type="match status" value="1"/>
</dbReference>
<dbReference type="SUPFAM" id="SSF51445">
    <property type="entry name" value="(Trans)glycosidases"/>
    <property type="match status" value="1"/>
</dbReference>
<dbReference type="Gene3D" id="3.40.50.1700">
    <property type="entry name" value="Glycoside hydrolase family 3 C-terminal domain"/>
    <property type="match status" value="1"/>
</dbReference>
<keyword evidence="7" id="KW-0732">Signal</keyword>
<dbReference type="OrthoDB" id="9805821at2"/>
<dbReference type="SUPFAM" id="SSF56601">
    <property type="entry name" value="beta-lactamase/transpeptidase-like"/>
    <property type="match status" value="1"/>
</dbReference>
<dbReference type="Pfam" id="PF01915">
    <property type="entry name" value="Glyco_hydro_3_C"/>
    <property type="match status" value="1"/>
</dbReference>
<dbReference type="InterPro" id="IPR050226">
    <property type="entry name" value="NagZ_Beta-hexosaminidase"/>
</dbReference>
<dbReference type="InterPro" id="IPR036881">
    <property type="entry name" value="Glyco_hydro_3_C_sf"/>
</dbReference>
<evidence type="ECO:0000256" key="3">
    <source>
        <dbReference type="ARBA" id="ARBA00012663"/>
    </source>
</evidence>
<dbReference type="Proteomes" id="UP000231960">
    <property type="component" value="Unassembled WGS sequence"/>
</dbReference>
<dbReference type="InterPro" id="IPR002772">
    <property type="entry name" value="Glyco_hydro_3_C"/>
</dbReference>
<dbReference type="InterPro" id="IPR036962">
    <property type="entry name" value="Glyco_hydro_3_N_sf"/>
</dbReference>
<proteinExistence type="inferred from homology"/>
<dbReference type="InterPro" id="IPR001764">
    <property type="entry name" value="Glyco_hydro_3_N"/>
</dbReference>
<evidence type="ECO:0000256" key="5">
    <source>
        <dbReference type="ARBA" id="ARBA00023295"/>
    </source>
</evidence>
<dbReference type="GO" id="GO:0009254">
    <property type="term" value="P:peptidoglycan turnover"/>
    <property type="evidence" value="ECO:0007669"/>
    <property type="project" value="TreeGrafter"/>
</dbReference>
<reference evidence="11 12" key="1">
    <citation type="submission" date="2017-06" db="EMBL/GenBank/DDBJ databases">
        <title>Description of Avrilella dinanensis gen. nov. sp. nov.</title>
        <authorList>
            <person name="Leyer C."/>
            <person name="Sassi M."/>
            <person name="Minet J."/>
            <person name="Kayal S."/>
            <person name="Cattoir V."/>
        </authorList>
    </citation>
    <scope>NUCLEOTIDE SEQUENCE [LARGE SCALE GENOMIC DNA]</scope>
    <source>
        <strain evidence="11 12">UR159</strain>
    </source>
</reference>
<evidence type="ECO:0000256" key="7">
    <source>
        <dbReference type="SAM" id="SignalP"/>
    </source>
</evidence>
<organism evidence="11 12">
    <name type="scientific">Avrilella dinanensis</name>
    <dbReference type="NCBI Taxonomy" id="2008672"/>
    <lineage>
        <taxon>Bacteria</taxon>
        <taxon>Pseudomonadati</taxon>
        <taxon>Bacteroidota</taxon>
        <taxon>Flavobacteriia</taxon>
        <taxon>Flavobacteriales</taxon>
        <taxon>Flavobacteriaceae</taxon>
        <taxon>Avrilella</taxon>
    </lineage>
</organism>
<comment type="similarity">
    <text evidence="2 6">Belongs to the glycosyl hydrolase 3 family.</text>
</comment>
<evidence type="ECO:0000256" key="1">
    <source>
        <dbReference type="ARBA" id="ARBA00001231"/>
    </source>
</evidence>
<dbReference type="PROSITE" id="PS00775">
    <property type="entry name" value="GLYCOSYL_HYDROL_F3"/>
    <property type="match status" value="1"/>
</dbReference>
<evidence type="ECO:0000256" key="6">
    <source>
        <dbReference type="RuleBase" id="RU361161"/>
    </source>
</evidence>
<feature type="signal peptide" evidence="7">
    <location>
        <begin position="1"/>
        <end position="19"/>
    </location>
</feature>
<keyword evidence="12" id="KW-1185">Reference proteome</keyword>
<keyword evidence="5 6" id="KW-0326">Glycosidase</keyword>
<keyword evidence="4 6" id="KW-0378">Hydrolase</keyword>
<dbReference type="PANTHER" id="PTHR30480:SF13">
    <property type="entry name" value="BETA-HEXOSAMINIDASE"/>
    <property type="match status" value="1"/>
</dbReference>
<comment type="caution">
    <text evidence="11">The sequence shown here is derived from an EMBL/GenBank/DDBJ whole genome shotgun (WGS) entry which is preliminary data.</text>
</comment>
<dbReference type="Gene3D" id="3.40.710.10">
    <property type="entry name" value="DD-peptidase/beta-lactamase superfamily"/>
    <property type="match status" value="1"/>
</dbReference>
<dbReference type="Gene3D" id="3.20.20.300">
    <property type="entry name" value="Glycoside hydrolase, family 3, N-terminal domain"/>
    <property type="match status" value="1"/>
</dbReference>
<feature type="domain" description="Glycoside hydrolase family 3 C-terminal" evidence="10">
    <location>
        <begin position="440"/>
        <end position="543"/>
    </location>
</feature>
<protein>
    <recommendedName>
        <fullName evidence="3">beta-N-acetylhexosaminidase</fullName>
        <ecNumber evidence="3">3.2.1.52</ecNumber>
    </recommendedName>
</protein>
<gene>
    <name evidence="11" type="ORF">CDL10_00065</name>
</gene>
<feature type="chain" id="PRO_5014676994" description="beta-N-acetylhexosaminidase" evidence="7">
    <location>
        <begin position="20"/>
        <end position="975"/>
    </location>
</feature>
<evidence type="ECO:0000256" key="2">
    <source>
        <dbReference type="ARBA" id="ARBA00005336"/>
    </source>
</evidence>
<dbReference type="PANTHER" id="PTHR30480">
    <property type="entry name" value="BETA-HEXOSAMINIDASE-RELATED"/>
    <property type="match status" value="1"/>
</dbReference>
<dbReference type="GO" id="GO:0005975">
    <property type="term" value="P:carbohydrate metabolic process"/>
    <property type="evidence" value="ECO:0007669"/>
    <property type="project" value="InterPro"/>
</dbReference>
<evidence type="ECO:0000259" key="9">
    <source>
        <dbReference type="Pfam" id="PF00933"/>
    </source>
</evidence>
<dbReference type="InterPro" id="IPR019800">
    <property type="entry name" value="Glyco_hydro_3_AS"/>
</dbReference>
<accession>A0A2M9R2H7</accession>
<evidence type="ECO:0000313" key="12">
    <source>
        <dbReference type="Proteomes" id="UP000231960"/>
    </source>
</evidence>
<dbReference type="PRINTS" id="PR00133">
    <property type="entry name" value="GLHYDRLASE3"/>
</dbReference>
<dbReference type="EC" id="3.2.1.52" evidence="3"/>
<feature type="domain" description="Beta-lactamase-related" evidence="8">
    <location>
        <begin position="596"/>
        <end position="955"/>
    </location>
</feature>
<sequence length="975" mass="110506">MKKYLILFSLLITATLMNAQSQTEWVNQQYEAMTLDEKIGQLFMVAAYSNKNEKHIQELEQLVEQQKIGGVIFFQGGPHRQAEITNRLQAKSHIPLFVGIDAEWGLSMRLDSTHTYPFNMTLGAIQDYKLIHQVGEQIGEQANRMHINFIFGPVVDINTNPKNPIIGVRSYSEDKEQVAMHAIAFKNGLQQKGVLATAKHFPGHGDTSADSHHTLPYLSFSRERLNEMELYPYRELIKSGLSSVMVAHLEVKALEPKKGLPTSLSYKTITELLRNELNFDGLIFTDALNMKGVTQYKSPGEADLKAFKAGNDILLFSENVSLAIQKIKEEVESGAISEQRLEESVKRILNYKYPIAAQNSTAINLKNLNQDLNKQTYEDLNKTLFQSALSWGKKPSSFLNESEKIAYVKLGDDVNTNFVYALEQRANVTSFYLSSIDNPQQLKEYDKIVLGFHKADNAWKNHDFTANELKFIQQIAIVKPTTLVAFTKPYSLLSIDNFSHLDGVLLAYQNNKYAHEAAAEILFGEIEAKGKIPVTIPKLAAWSNDKTEIKKQTKKKDKDEPYIAELHDLSPKKLQNLSYSTPEKEGLNRVKLQEIDQVAQRAVDYGYTPGCQVLVARNGKIVYQKAFGEQTDDYPSIDITNETIYDLASLTKILSTLPMVMKMYNDGVLKFDQTLGQWLPEFKNTDKANITIKQMLLHESGLAAWIPFYKHTLVDGQPDEKLYHSQYSPDFPVQVAEHLYLSKNYRKEMMKQIVESSLGTKKYRYSDLNFILLKEIVEKHYRKPINQLVEQYFYEPIGTRLTFNPLRKADIHYIAPSEKDNYFRHTEVHGYVHDMGAAMMGGVAGHAGLFGNAEDVFKMMQFYLDGGKANGKQILSAKTLQDFNHCYSCQKGSRRGAGFDKPQLPGDKGPTCGCASPKSFGHTGFTGTIAWADPDYDLVYIFLSNRTYPHADENRLSKAGTREDIQQIIYDALQD</sequence>
<name>A0A2M9R2H7_9FLAO</name>
<feature type="domain" description="Glycoside hydrolase family 3 N-terminal" evidence="9">
    <location>
        <begin position="34"/>
        <end position="350"/>
    </location>
</feature>
<dbReference type="InterPro" id="IPR001466">
    <property type="entry name" value="Beta-lactam-related"/>
</dbReference>
<evidence type="ECO:0000259" key="8">
    <source>
        <dbReference type="Pfam" id="PF00144"/>
    </source>
</evidence>
<dbReference type="GO" id="GO:0004563">
    <property type="term" value="F:beta-N-acetylhexosaminidase activity"/>
    <property type="evidence" value="ECO:0007669"/>
    <property type="project" value="UniProtKB-EC"/>
</dbReference>